<dbReference type="Proteomes" id="UP000825179">
    <property type="component" value="Chromosome"/>
</dbReference>
<keyword evidence="2 6" id="KW-0812">Transmembrane</keyword>
<evidence type="ECO:0000256" key="2">
    <source>
        <dbReference type="ARBA" id="ARBA00022692"/>
    </source>
</evidence>
<comment type="similarity">
    <text evidence="5">Belongs to the bacteriophage holin family. Cp-1 holin subfamily.</text>
</comment>
<dbReference type="InterPro" id="IPR006480">
    <property type="entry name" value="Phage_holin_4_1"/>
</dbReference>
<evidence type="ECO:0000256" key="5">
    <source>
        <dbReference type="ARBA" id="ARBA00023600"/>
    </source>
</evidence>
<sequence length="140" mass="15199">MMQKTDTFDTFILGGGAASIAYLLGGIDHLVVALAIIMAVDFVSGLFAGTKETGTSSKRAFRGIVKKGAMIRLVVIAHQLDIVAGTTDAQFLRNSMILFLIAVEGISVIENMERLGVPIPSFLRRHFEQMKKENEGEKNA</sequence>
<evidence type="ECO:0000256" key="1">
    <source>
        <dbReference type="ARBA" id="ARBA00004141"/>
    </source>
</evidence>
<dbReference type="NCBIfam" id="TIGR01593">
    <property type="entry name" value="holin_tox_secr"/>
    <property type="match status" value="1"/>
</dbReference>
<evidence type="ECO:0000313" key="7">
    <source>
        <dbReference type="EMBL" id="QZT34567.1"/>
    </source>
</evidence>
<dbReference type="AlphaFoldDB" id="A0A8X8L7Z9"/>
<keyword evidence="4 6" id="KW-0472">Membrane</keyword>
<gene>
    <name evidence="7" type="ORF">HUR95_04150</name>
</gene>
<dbReference type="OrthoDB" id="88184at2"/>
<evidence type="ECO:0000256" key="6">
    <source>
        <dbReference type="SAM" id="Phobius"/>
    </source>
</evidence>
<dbReference type="GO" id="GO:0016020">
    <property type="term" value="C:membrane"/>
    <property type="evidence" value="ECO:0007669"/>
    <property type="project" value="UniProtKB-SubCell"/>
</dbReference>
<feature type="transmembrane region" description="Helical" evidence="6">
    <location>
        <begin position="7"/>
        <end position="24"/>
    </location>
</feature>
<accession>A0A8X8L7Z9</accession>
<name>A0A8X8L7Z9_CALTT</name>
<dbReference type="Pfam" id="PF05105">
    <property type="entry name" value="Phage_holin_4_1"/>
    <property type="match status" value="1"/>
</dbReference>
<feature type="transmembrane region" description="Helical" evidence="6">
    <location>
        <begin position="30"/>
        <end position="49"/>
    </location>
</feature>
<keyword evidence="8" id="KW-1185">Reference proteome</keyword>
<keyword evidence="3 6" id="KW-1133">Transmembrane helix</keyword>
<reference evidence="7 8" key="1">
    <citation type="journal article" date="2020" name="Extremophiles">
        <title>Genomic analysis of Caldalkalibacillus thermarum TA2.A1 reveals aerobic alkaliphilic metabolism and evolutionary hallmarks linking alkaliphilic bacteria and plant life.</title>
        <authorList>
            <person name="de Jong S.I."/>
            <person name="van den Broek M.A."/>
            <person name="Merkel A.Y."/>
            <person name="de la Torre Cortes P."/>
            <person name="Kalamorz F."/>
            <person name="Cook G.M."/>
            <person name="van Loosdrecht M.C.M."/>
            <person name="McMillan D.G.G."/>
        </authorList>
    </citation>
    <scope>NUCLEOTIDE SEQUENCE [LARGE SCALE GENOMIC DNA]</scope>
    <source>
        <strain evidence="7 8">TA2.A1</strain>
    </source>
</reference>
<evidence type="ECO:0000313" key="8">
    <source>
        <dbReference type="Proteomes" id="UP000825179"/>
    </source>
</evidence>
<comment type="subcellular location">
    <subcellularLocation>
        <location evidence="1">Membrane</location>
        <topology evidence="1">Multi-pass membrane protein</topology>
    </subcellularLocation>
</comment>
<protein>
    <submittedName>
        <fullName evidence="7">Phage holin family protein</fullName>
    </submittedName>
</protein>
<dbReference type="EMBL" id="CP082237">
    <property type="protein sequence ID" value="QZT34567.1"/>
    <property type="molecule type" value="Genomic_DNA"/>
</dbReference>
<organism evidence="7 8">
    <name type="scientific">Caldalkalibacillus thermarum (strain TA2.A1)</name>
    <dbReference type="NCBI Taxonomy" id="986075"/>
    <lineage>
        <taxon>Bacteria</taxon>
        <taxon>Bacillati</taxon>
        <taxon>Bacillota</taxon>
        <taxon>Bacilli</taxon>
        <taxon>Bacillales</taxon>
        <taxon>Bacillaceae</taxon>
        <taxon>Caldalkalibacillus</taxon>
    </lineage>
</organism>
<proteinExistence type="inferred from homology"/>
<dbReference type="KEGG" id="cthu:HUR95_04150"/>
<evidence type="ECO:0000256" key="3">
    <source>
        <dbReference type="ARBA" id="ARBA00022989"/>
    </source>
</evidence>
<evidence type="ECO:0000256" key="4">
    <source>
        <dbReference type="ARBA" id="ARBA00023136"/>
    </source>
</evidence>